<dbReference type="EMBL" id="OX395127">
    <property type="protein sequence ID" value="CAI5765511.1"/>
    <property type="molecule type" value="Genomic_DNA"/>
</dbReference>
<gene>
    <name evidence="2" type="ORF">PODLI_1B012648</name>
</gene>
<keyword evidence="3" id="KW-1185">Reference proteome</keyword>
<evidence type="ECO:0000313" key="3">
    <source>
        <dbReference type="Proteomes" id="UP001178461"/>
    </source>
</evidence>
<dbReference type="AlphaFoldDB" id="A0AA35JTN4"/>
<organism evidence="2 3">
    <name type="scientific">Podarcis lilfordi</name>
    <name type="common">Lilford's wall lizard</name>
    <dbReference type="NCBI Taxonomy" id="74358"/>
    <lineage>
        <taxon>Eukaryota</taxon>
        <taxon>Metazoa</taxon>
        <taxon>Chordata</taxon>
        <taxon>Craniata</taxon>
        <taxon>Vertebrata</taxon>
        <taxon>Euteleostomi</taxon>
        <taxon>Lepidosauria</taxon>
        <taxon>Squamata</taxon>
        <taxon>Bifurcata</taxon>
        <taxon>Unidentata</taxon>
        <taxon>Episquamata</taxon>
        <taxon>Laterata</taxon>
        <taxon>Lacertibaenia</taxon>
        <taxon>Lacertidae</taxon>
        <taxon>Podarcis</taxon>
    </lineage>
</organism>
<evidence type="ECO:0000256" key="1">
    <source>
        <dbReference type="SAM" id="MobiDB-lite"/>
    </source>
</evidence>
<name>A0AA35JTN4_9SAUR</name>
<feature type="region of interest" description="Disordered" evidence="1">
    <location>
        <begin position="27"/>
        <end position="49"/>
    </location>
</feature>
<feature type="region of interest" description="Disordered" evidence="1">
    <location>
        <begin position="1"/>
        <end position="20"/>
    </location>
</feature>
<protein>
    <submittedName>
        <fullName evidence="2">Uncharacterized protein</fullName>
    </submittedName>
</protein>
<accession>A0AA35JTN4</accession>
<feature type="compositionally biased region" description="Polar residues" evidence="1">
    <location>
        <begin position="9"/>
        <end position="19"/>
    </location>
</feature>
<sequence length="68" mass="7617">MGGEEVYSLSPQGRSNYTADVTKEIEDTGLESRLNPNKSTKTKRNKPMSCYGLVSKPVRVQSFRKHPS</sequence>
<reference evidence="2" key="1">
    <citation type="submission" date="2022-12" db="EMBL/GenBank/DDBJ databases">
        <authorList>
            <person name="Alioto T."/>
            <person name="Alioto T."/>
            <person name="Gomez Garrido J."/>
        </authorList>
    </citation>
    <scope>NUCLEOTIDE SEQUENCE</scope>
</reference>
<proteinExistence type="predicted"/>
<evidence type="ECO:0000313" key="2">
    <source>
        <dbReference type="EMBL" id="CAI5765511.1"/>
    </source>
</evidence>
<dbReference type="Proteomes" id="UP001178461">
    <property type="component" value="Chromosome 2"/>
</dbReference>